<proteinExistence type="predicted"/>
<organism evidence="1 2">
    <name type="scientific">Ostreobium quekettii</name>
    <dbReference type="NCBI Taxonomy" id="121088"/>
    <lineage>
        <taxon>Eukaryota</taxon>
        <taxon>Viridiplantae</taxon>
        <taxon>Chlorophyta</taxon>
        <taxon>core chlorophytes</taxon>
        <taxon>Ulvophyceae</taxon>
        <taxon>TCBD clade</taxon>
        <taxon>Bryopsidales</taxon>
        <taxon>Ostreobineae</taxon>
        <taxon>Ostreobiaceae</taxon>
        <taxon>Ostreobium</taxon>
    </lineage>
</organism>
<name>A0A8S1JDH4_9CHLO</name>
<accession>A0A8S1JDH4</accession>
<dbReference type="OrthoDB" id="548339at2759"/>
<feature type="non-terminal residue" evidence="1">
    <location>
        <position position="1"/>
    </location>
</feature>
<dbReference type="EMBL" id="CAJHUC010002490">
    <property type="protein sequence ID" value="CAD7703896.1"/>
    <property type="molecule type" value="Genomic_DNA"/>
</dbReference>
<keyword evidence="2" id="KW-1185">Reference proteome</keyword>
<protein>
    <submittedName>
        <fullName evidence="1">Uncharacterized protein</fullName>
    </submittedName>
</protein>
<sequence>MAQFPYYRQHALLKLPGLKKLDGTAVEEGEVEAARQAVDKERVALAVMVHNACITHKLARIHQILCVHTELRQRWLRQPHRFLWDGPWPIHRPPDVVKMLQMWDYERQLTKQNKESITRSVQLEILREHRKASPKRGKTSMGSWRHAMSQVMLAQQKSIAASIDDIHASQAHSELAASKLGLSVPQGRLERLQDLLQPQHGPPCSS</sequence>
<gene>
    <name evidence="1" type="ORF">OSTQU699_LOCUS9253</name>
</gene>
<comment type="caution">
    <text evidence="1">The sequence shown here is derived from an EMBL/GenBank/DDBJ whole genome shotgun (WGS) entry which is preliminary data.</text>
</comment>
<dbReference type="AlphaFoldDB" id="A0A8S1JDH4"/>
<reference evidence="1" key="1">
    <citation type="submission" date="2020-12" db="EMBL/GenBank/DDBJ databases">
        <authorList>
            <person name="Iha C."/>
        </authorList>
    </citation>
    <scope>NUCLEOTIDE SEQUENCE</scope>
</reference>
<evidence type="ECO:0000313" key="1">
    <source>
        <dbReference type="EMBL" id="CAD7703896.1"/>
    </source>
</evidence>
<dbReference type="Proteomes" id="UP000708148">
    <property type="component" value="Unassembled WGS sequence"/>
</dbReference>
<evidence type="ECO:0000313" key="2">
    <source>
        <dbReference type="Proteomes" id="UP000708148"/>
    </source>
</evidence>